<organism evidence="1 2">
    <name type="scientific">Rhodonellum psychrophilum GCM71 = DSM 17998</name>
    <dbReference type="NCBI Taxonomy" id="1123057"/>
    <lineage>
        <taxon>Bacteria</taxon>
        <taxon>Pseudomonadati</taxon>
        <taxon>Bacteroidota</taxon>
        <taxon>Cytophagia</taxon>
        <taxon>Cytophagales</taxon>
        <taxon>Cytophagaceae</taxon>
        <taxon>Rhodonellum</taxon>
    </lineage>
</organism>
<protein>
    <submittedName>
        <fullName evidence="1">Uncharacterized protein</fullName>
    </submittedName>
</protein>
<dbReference type="AlphaFoldDB" id="U5BQS2"/>
<dbReference type="Proteomes" id="UP000016843">
    <property type="component" value="Unassembled WGS sequence"/>
</dbReference>
<comment type="caution">
    <text evidence="1">The sequence shown here is derived from an EMBL/GenBank/DDBJ whole genome shotgun (WGS) entry which is preliminary data.</text>
</comment>
<dbReference type="EMBL" id="AWXR01000123">
    <property type="protein sequence ID" value="ERM80263.1"/>
    <property type="molecule type" value="Genomic_DNA"/>
</dbReference>
<evidence type="ECO:0000313" key="2">
    <source>
        <dbReference type="Proteomes" id="UP000016843"/>
    </source>
</evidence>
<keyword evidence="2" id="KW-1185">Reference proteome</keyword>
<proteinExistence type="predicted"/>
<gene>
    <name evidence="1" type="ORF">P872_22195</name>
</gene>
<name>U5BQS2_9BACT</name>
<accession>U5BQS2</accession>
<sequence>MFFMENHYLIVKKILHSMDVPFTKGFLKEKVESHPEPQSLLSLSDILKQYKIDSLGLKLSEIDL</sequence>
<reference evidence="1 2" key="1">
    <citation type="journal article" date="2013" name="Genome Announc.">
        <title>Draft Genome Sequence of the Psychrophilic and Alkaliphilic Rhodonellum psychrophilum Strain GCM71T.</title>
        <authorList>
            <person name="Hauptmann A.L."/>
            <person name="Glaring M.A."/>
            <person name="Hallin P.F."/>
            <person name="Prieme A."/>
            <person name="Stougaard P."/>
        </authorList>
    </citation>
    <scope>NUCLEOTIDE SEQUENCE [LARGE SCALE GENOMIC DNA]</scope>
    <source>
        <strain evidence="1 2">GCM71</strain>
    </source>
</reference>
<evidence type="ECO:0000313" key="1">
    <source>
        <dbReference type="EMBL" id="ERM80263.1"/>
    </source>
</evidence>